<dbReference type="GO" id="GO:0043113">
    <property type="term" value="P:receptor clustering"/>
    <property type="evidence" value="ECO:0007669"/>
    <property type="project" value="InterPro"/>
</dbReference>
<keyword evidence="12" id="KW-1185">Reference proteome</keyword>
<dbReference type="InterPro" id="IPR048287">
    <property type="entry name" value="TSPN-like_N"/>
</dbReference>
<dbReference type="GO" id="GO:0005886">
    <property type="term" value="C:plasma membrane"/>
    <property type="evidence" value="ECO:0007669"/>
    <property type="project" value="GOC"/>
</dbReference>
<dbReference type="Gene3D" id="2.40.50.120">
    <property type="match status" value="1"/>
</dbReference>
<dbReference type="Pfam" id="PF00090">
    <property type="entry name" value="TSP_1"/>
    <property type="match status" value="2"/>
</dbReference>
<dbReference type="Gene3D" id="2.10.25.10">
    <property type="entry name" value="Laminin"/>
    <property type="match status" value="3"/>
</dbReference>
<feature type="domain" description="NtA" evidence="10">
    <location>
        <begin position="26"/>
        <end position="158"/>
    </location>
</feature>
<dbReference type="InterPro" id="IPR013032">
    <property type="entry name" value="EGF-like_CS"/>
</dbReference>
<evidence type="ECO:0000256" key="1">
    <source>
        <dbReference type="ARBA" id="ARBA00004613"/>
    </source>
</evidence>
<evidence type="ECO:0000256" key="6">
    <source>
        <dbReference type="ARBA" id="ARBA00023157"/>
    </source>
</evidence>
<accession>A0AAD9V4W9</accession>
<dbReference type="PROSITE" id="PS50026">
    <property type="entry name" value="EGF_3"/>
    <property type="match status" value="1"/>
</dbReference>
<keyword evidence="6 7" id="KW-1015">Disulfide bond</keyword>
<organism evidence="11 12">
    <name type="scientific">Acropora cervicornis</name>
    <name type="common">Staghorn coral</name>
    <dbReference type="NCBI Taxonomy" id="6130"/>
    <lineage>
        <taxon>Eukaryota</taxon>
        <taxon>Metazoa</taxon>
        <taxon>Cnidaria</taxon>
        <taxon>Anthozoa</taxon>
        <taxon>Hexacorallia</taxon>
        <taxon>Scleractinia</taxon>
        <taxon>Astrocoeniina</taxon>
        <taxon>Acroporidae</taxon>
        <taxon>Acropora</taxon>
    </lineage>
</organism>
<dbReference type="AlphaFoldDB" id="A0AAD9V4W9"/>
<evidence type="ECO:0000256" key="3">
    <source>
        <dbReference type="ARBA" id="ARBA00022536"/>
    </source>
</evidence>
<dbReference type="PROSITE" id="PS00022">
    <property type="entry name" value="EGF_1"/>
    <property type="match status" value="1"/>
</dbReference>
<dbReference type="PANTHER" id="PTHR22906:SF43">
    <property type="entry name" value="PROPERDIN"/>
    <property type="match status" value="1"/>
</dbReference>
<keyword evidence="3 7" id="KW-0245">EGF-like domain</keyword>
<dbReference type="Proteomes" id="UP001249851">
    <property type="component" value="Unassembled WGS sequence"/>
</dbReference>
<name>A0AAD9V4W9_ACRCE</name>
<keyword evidence="2" id="KW-0964">Secreted</keyword>
<dbReference type="SUPFAM" id="SSF82895">
    <property type="entry name" value="TSP-1 type 1 repeat"/>
    <property type="match status" value="2"/>
</dbReference>
<evidence type="ECO:0000313" key="12">
    <source>
        <dbReference type="Proteomes" id="UP001249851"/>
    </source>
</evidence>
<dbReference type="PROSITE" id="PS01186">
    <property type="entry name" value="EGF_2"/>
    <property type="match status" value="2"/>
</dbReference>
<dbReference type="Gene3D" id="2.20.100.10">
    <property type="entry name" value="Thrombospondin type-1 (TSP1) repeat"/>
    <property type="match status" value="2"/>
</dbReference>
<dbReference type="SUPFAM" id="SSF49899">
    <property type="entry name" value="Concanavalin A-like lectins/glucanases"/>
    <property type="match status" value="1"/>
</dbReference>
<dbReference type="SMART" id="SM00181">
    <property type="entry name" value="EGF"/>
    <property type="match status" value="3"/>
</dbReference>
<feature type="domain" description="EGF-like" evidence="9">
    <location>
        <begin position="499"/>
        <end position="531"/>
    </location>
</feature>
<protein>
    <submittedName>
        <fullName evidence="11">von Willebrand factor D and EGF domain-containing protein</fullName>
    </submittedName>
</protein>
<dbReference type="SUPFAM" id="SSF50242">
    <property type="entry name" value="TIMP-like"/>
    <property type="match status" value="1"/>
</dbReference>
<reference evidence="11" key="2">
    <citation type="journal article" date="2023" name="Science">
        <title>Genomic signatures of disease resistance in endangered staghorn corals.</title>
        <authorList>
            <person name="Vollmer S.V."/>
            <person name="Selwyn J.D."/>
            <person name="Despard B.A."/>
            <person name="Roesel C.L."/>
        </authorList>
    </citation>
    <scope>NUCLEOTIDE SEQUENCE</scope>
    <source>
        <strain evidence="11">K2</strain>
    </source>
</reference>
<dbReference type="InterPro" id="IPR013320">
    <property type="entry name" value="ConA-like_dom_sf"/>
</dbReference>
<dbReference type="SMART" id="SM00209">
    <property type="entry name" value="TSP1"/>
    <property type="match status" value="2"/>
</dbReference>
<comment type="subcellular location">
    <subcellularLocation>
        <location evidence="1">Secreted</location>
    </subcellularLocation>
</comment>
<dbReference type="PROSITE" id="PS51121">
    <property type="entry name" value="NTA"/>
    <property type="match status" value="1"/>
</dbReference>
<dbReference type="InterPro" id="IPR008993">
    <property type="entry name" value="TIMP-like_OB-fold"/>
</dbReference>
<keyword evidence="5" id="KW-0677">Repeat</keyword>
<feature type="signal peptide" evidence="8">
    <location>
        <begin position="1"/>
        <end position="23"/>
    </location>
</feature>
<dbReference type="Pfam" id="PF12661">
    <property type="entry name" value="hEGF"/>
    <property type="match status" value="1"/>
</dbReference>
<comment type="caution">
    <text evidence="11">The sequence shown here is derived from an EMBL/GenBank/DDBJ whole genome shotgun (WGS) entry which is preliminary data.</text>
</comment>
<evidence type="ECO:0000256" key="7">
    <source>
        <dbReference type="PROSITE-ProRule" id="PRU00076"/>
    </source>
</evidence>
<dbReference type="EMBL" id="JARQWQ010000033">
    <property type="protein sequence ID" value="KAK2561361.1"/>
    <property type="molecule type" value="Genomic_DNA"/>
</dbReference>
<gene>
    <name evidence="11" type="ORF">P5673_015862</name>
</gene>
<evidence type="ECO:0000256" key="5">
    <source>
        <dbReference type="ARBA" id="ARBA00022737"/>
    </source>
</evidence>
<evidence type="ECO:0000313" key="11">
    <source>
        <dbReference type="EMBL" id="KAK2561361.1"/>
    </source>
</evidence>
<reference evidence="11" key="1">
    <citation type="journal article" date="2023" name="G3 (Bethesda)">
        <title>Whole genome assembly and annotation of the endangered Caribbean coral Acropora cervicornis.</title>
        <authorList>
            <person name="Selwyn J.D."/>
            <person name="Vollmer S.V."/>
        </authorList>
    </citation>
    <scope>NUCLEOTIDE SEQUENCE</scope>
    <source>
        <strain evidence="11">K2</strain>
    </source>
</reference>
<feature type="disulfide bond" evidence="7">
    <location>
        <begin position="503"/>
        <end position="513"/>
    </location>
</feature>
<dbReference type="InterPro" id="IPR004850">
    <property type="entry name" value="NtA_dom"/>
</dbReference>
<dbReference type="PANTHER" id="PTHR22906">
    <property type="entry name" value="PROPERDIN"/>
    <property type="match status" value="1"/>
</dbReference>
<dbReference type="SMART" id="SM00210">
    <property type="entry name" value="TSPN"/>
    <property type="match status" value="1"/>
</dbReference>
<dbReference type="InterPro" id="IPR052065">
    <property type="entry name" value="Compl_asym_regulator"/>
</dbReference>
<dbReference type="InterPro" id="IPR036383">
    <property type="entry name" value="TSP1_rpt_sf"/>
</dbReference>
<dbReference type="CDD" id="cd00054">
    <property type="entry name" value="EGF_CA"/>
    <property type="match status" value="1"/>
</dbReference>
<evidence type="ECO:0000256" key="4">
    <source>
        <dbReference type="ARBA" id="ARBA00022729"/>
    </source>
</evidence>
<proteinExistence type="predicted"/>
<dbReference type="InterPro" id="IPR000884">
    <property type="entry name" value="TSP1_rpt"/>
</dbReference>
<evidence type="ECO:0000256" key="8">
    <source>
        <dbReference type="SAM" id="SignalP"/>
    </source>
</evidence>
<dbReference type="Pfam" id="PF21700">
    <property type="entry name" value="EGF_DL_JAG"/>
    <property type="match status" value="1"/>
</dbReference>
<evidence type="ECO:0000259" key="9">
    <source>
        <dbReference type="PROSITE" id="PS50026"/>
    </source>
</evidence>
<comment type="caution">
    <text evidence="7">Lacks conserved residue(s) required for the propagation of feature annotation.</text>
</comment>
<feature type="disulfide bond" evidence="7">
    <location>
        <begin position="521"/>
        <end position="530"/>
    </location>
</feature>
<dbReference type="GO" id="GO:0043236">
    <property type="term" value="F:laminin binding"/>
    <property type="evidence" value="ECO:0007669"/>
    <property type="project" value="InterPro"/>
</dbReference>
<dbReference type="InterPro" id="IPR000742">
    <property type="entry name" value="EGF"/>
</dbReference>
<dbReference type="Gene3D" id="2.60.120.200">
    <property type="match status" value="1"/>
</dbReference>
<evidence type="ECO:0000259" key="10">
    <source>
        <dbReference type="PROSITE" id="PS51121"/>
    </source>
</evidence>
<dbReference type="Pfam" id="PF03146">
    <property type="entry name" value="NtA"/>
    <property type="match status" value="1"/>
</dbReference>
<evidence type="ECO:0000256" key="2">
    <source>
        <dbReference type="ARBA" id="ARBA00022525"/>
    </source>
</evidence>
<sequence length="570" mass="65312">MASIYPRLTAAFLMFLFTTPKLSKPCIYLLNGWKQLSAGQRAKLVRVVFIGKVINVYEKDRITQTYSADFEVWRVLKGRDIVQEVFETHPSEVIRVYGFGERKQCFSPVNSGEVHMVFTVYEPESRSLVARYDDIFGATSQPTASNEEEVLQALGWKPWSSWSKCSKSCDSGKQVRRRTCLLKRCEGDEREKRSCNMHECYGVKDILRHIGEEKKGTRDEDVKVANGRTLSIEVSRIFRRYFPEDFSILISFRALKLTDVYLVAMYDYRRTLTLGVRLTPHMLTFEFERNPVSFNRRTSLAFPVEIINNEWYSAGIRVQKREVTVYWNCEKVGSKSYPLKHSFIPDSKGSVSLGIPLLVSSETYEIEISEMFFVPDPNASKEQCEISRFKTRNLEGSGMGDNGSGMPFVVDHPESEVEISWSEWSQCSRTCGLGKRKRVKLCDLKTIDYDELKEECLRALQTEEVKDCNLQDCPAQCDRPCLNGGFCTSRNHCQCQPGYHVECKIHCQNGGTCIAPYKCSCQRGYGGTLCEKVLCSPPCQYGGRCIRPNFCQCPRGFLAPYCRREYNFEG</sequence>
<keyword evidence="4 8" id="KW-0732">Signal</keyword>
<dbReference type="PROSITE" id="PS50092">
    <property type="entry name" value="TSP1"/>
    <property type="match status" value="2"/>
</dbReference>
<feature type="chain" id="PRO_5042019276" evidence="8">
    <location>
        <begin position="24"/>
        <end position="570"/>
    </location>
</feature>